<keyword evidence="14" id="KW-0547">Nucleotide-binding</keyword>
<evidence type="ECO:0000256" key="8">
    <source>
        <dbReference type="ARBA" id="ARBA00022827"/>
    </source>
</evidence>
<evidence type="ECO:0000256" key="2">
    <source>
        <dbReference type="ARBA" id="ARBA00002842"/>
    </source>
</evidence>
<keyword evidence="6" id="KW-0963">Cytoplasm</keyword>
<evidence type="ECO:0000256" key="1">
    <source>
        <dbReference type="ARBA" id="ARBA00001815"/>
    </source>
</evidence>
<dbReference type="SUPFAM" id="SSF51905">
    <property type="entry name" value="FAD/NAD(P)-binding domain"/>
    <property type="match status" value="1"/>
</dbReference>
<dbReference type="GO" id="GO:0004148">
    <property type="term" value="F:dihydrolipoyl dehydrogenase (NADH) activity"/>
    <property type="evidence" value="ECO:0007669"/>
    <property type="project" value="TreeGrafter"/>
</dbReference>
<evidence type="ECO:0000256" key="7">
    <source>
        <dbReference type="ARBA" id="ARBA00022630"/>
    </source>
</evidence>
<evidence type="ECO:0000313" key="17">
    <source>
        <dbReference type="EMBL" id="GLL10363.1"/>
    </source>
</evidence>
<protein>
    <recommendedName>
        <fullName evidence="13">Probable soluble pyridine nucleotide transhydrogenase</fullName>
        <ecNumber evidence="5">1.6.1.1</ecNumber>
    </recommendedName>
    <alternativeName>
        <fullName evidence="12">NAD(P)(+) transhydrogenase [B-specific]</fullName>
    </alternativeName>
</protein>
<reference evidence="17" key="2">
    <citation type="submission" date="2023-01" db="EMBL/GenBank/DDBJ databases">
        <authorList>
            <person name="Sun Q."/>
            <person name="Evtushenko L."/>
        </authorList>
    </citation>
    <scope>NUCLEOTIDE SEQUENCE</scope>
    <source>
        <strain evidence="17">VKM Ac-1069</strain>
    </source>
</reference>
<organism evidence="17 18">
    <name type="scientific">Pseudonocardia halophobica</name>
    <dbReference type="NCBI Taxonomy" id="29401"/>
    <lineage>
        <taxon>Bacteria</taxon>
        <taxon>Bacillati</taxon>
        <taxon>Actinomycetota</taxon>
        <taxon>Actinomycetes</taxon>
        <taxon>Pseudonocardiales</taxon>
        <taxon>Pseudonocardiaceae</taxon>
        <taxon>Pseudonocardia</taxon>
    </lineage>
</organism>
<dbReference type="FunFam" id="3.50.50.60:FF:000008">
    <property type="entry name" value="Soluble pyridine nucleotide transhydrogenase"/>
    <property type="match status" value="1"/>
</dbReference>
<dbReference type="Gene3D" id="3.30.390.30">
    <property type="match status" value="1"/>
</dbReference>
<dbReference type="InterPro" id="IPR036188">
    <property type="entry name" value="FAD/NAD-bd_sf"/>
</dbReference>
<accession>A0A9W6NV96</accession>
<evidence type="ECO:0000256" key="4">
    <source>
        <dbReference type="ARBA" id="ARBA00007532"/>
    </source>
</evidence>
<dbReference type="FunFam" id="3.30.390.30:FF:000001">
    <property type="entry name" value="Dihydrolipoyl dehydrogenase"/>
    <property type="match status" value="1"/>
</dbReference>
<comment type="catalytic activity">
    <reaction evidence="1">
        <text>NAD(+) + NADPH = NADH + NADP(+)</text>
        <dbReference type="Rhea" id="RHEA:11692"/>
        <dbReference type="ChEBI" id="CHEBI:57540"/>
        <dbReference type="ChEBI" id="CHEBI:57783"/>
        <dbReference type="ChEBI" id="CHEBI:57945"/>
        <dbReference type="ChEBI" id="CHEBI:58349"/>
        <dbReference type="EC" id="1.6.1.1"/>
    </reaction>
</comment>
<dbReference type="PIRSF" id="PIRSF000350">
    <property type="entry name" value="Mercury_reductase_MerA"/>
    <property type="match status" value="1"/>
</dbReference>
<dbReference type="EC" id="1.6.1.1" evidence="5"/>
<feature type="binding site" evidence="14">
    <location>
        <position position="51"/>
    </location>
    <ligand>
        <name>FAD</name>
        <dbReference type="ChEBI" id="CHEBI:57692"/>
    </ligand>
</feature>
<keyword evidence="9" id="KW-0521">NADP</keyword>
<dbReference type="PANTHER" id="PTHR22912">
    <property type="entry name" value="DISULFIDE OXIDOREDUCTASE"/>
    <property type="match status" value="1"/>
</dbReference>
<dbReference type="PRINTS" id="PR00368">
    <property type="entry name" value="FADPNR"/>
</dbReference>
<evidence type="ECO:0000256" key="12">
    <source>
        <dbReference type="ARBA" id="ARBA00031183"/>
    </source>
</evidence>
<dbReference type="Proteomes" id="UP001143463">
    <property type="component" value="Unassembled WGS sequence"/>
</dbReference>
<dbReference type="Gene3D" id="3.50.50.60">
    <property type="entry name" value="FAD/NAD(P)-binding domain"/>
    <property type="match status" value="2"/>
</dbReference>
<keyword evidence="11 14" id="KW-0520">NAD</keyword>
<dbReference type="InterPro" id="IPR004099">
    <property type="entry name" value="Pyr_nucl-diS_OxRdtase_dimer"/>
</dbReference>
<evidence type="ECO:0000256" key="14">
    <source>
        <dbReference type="PIRSR" id="PIRSR000350-3"/>
    </source>
</evidence>
<sequence length="469" mass="50877">MYDYDLLVIGSGPGGQKAAIAAAKLGKRVAIAERRDMMGGVCVNTGTIPSKTLREAVLYLTGFAQREMYGASYRVKSEITIADLLARTQHVVGREVEIIRNQLLRNHVDILGGTAHFEDPHTVTVSGAERGDHSTVTAEYVVIATGTRPARPPEVEFDDDEYHVVDSDAVLHLHRVPTSMVVVGAGVIGIEYASMFAALGTKVTVVEKRPNMLDFCDPEVVESLKFHLRDQGVSFRFGEEVARVENTAKGTITSLASGKKIPADMVMYSAGRQGVTDELALDKANLTADKRGRIAVDQHYRTEVEHIYAVGDVIGFPALAATSMDQGRLAAYHAFGEPARELHGLQPIGIYTVPEISYCGRTEAELTETATPYEVGISRYRELARGAIVGDSYGMLKLLVSTEDRTLLGVHVFGTNATDLVHIGQAIMGCGGTVDYLVDTVLNYPTLSEAYKVAALDVTNKIRALEAYR</sequence>
<proteinExistence type="inferred from homology"/>
<feature type="binding site" evidence="14">
    <location>
        <position position="207"/>
    </location>
    <ligand>
        <name>NAD(+)</name>
        <dbReference type="ChEBI" id="CHEBI:57540"/>
    </ligand>
</feature>
<dbReference type="PRINTS" id="PR00411">
    <property type="entry name" value="PNDRDTASEI"/>
</dbReference>
<dbReference type="AlphaFoldDB" id="A0A9W6NV96"/>
<dbReference type="InterPro" id="IPR050151">
    <property type="entry name" value="Class-I_Pyr_Nuc-Dis_Oxidored"/>
</dbReference>
<comment type="subcellular location">
    <subcellularLocation>
        <location evidence="3">Cytoplasm</location>
    </subcellularLocation>
</comment>
<evidence type="ECO:0000313" key="18">
    <source>
        <dbReference type="Proteomes" id="UP001143463"/>
    </source>
</evidence>
<dbReference type="InterPro" id="IPR016156">
    <property type="entry name" value="FAD/NAD-linked_Rdtase_dimer_sf"/>
</dbReference>
<comment type="similarity">
    <text evidence="4">Belongs to the class-I pyridine nucleotide-disulfide oxidoreductase family.</text>
</comment>
<gene>
    <name evidence="17" type="primary">udhA</name>
    <name evidence="17" type="ORF">GCM10017577_15030</name>
</gene>
<keyword evidence="8 14" id="KW-0274">FAD</keyword>
<evidence type="ECO:0000259" key="16">
    <source>
        <dbReference type="Pfam" id="PF07992"/>
    </source>
</evidence>
<comment type="caution">
    <text evidence="17">The sequence shown here is derived from an EMBL/GenBank/DDBJ whole genome shotgun (WGS) entry which is preliminary data.</text>
</comment>
<dbReference type="GO" id="GO:0050660">
    <property type="term" value="F:flavin adenine dinucleotide binding"/>
    <property type="evidence" value="ECO:0007669"/>
    <property type="project" value="TreeGrafter"/>
</dbReference>
<feature type="binding site" evidence="14">
    <location>
        <begin position="184"/>
        <end position="191"/>
    </location>
    <ligand>
        <name>NAD(+)</name>
        <dbReference type="ChEBI" id="CHEBI:57540"/>
    </ligand>
</feature>
<dbReference type="Pfam" id="PF02852">
    <property type="entry name" value="Pyr_redox_dim"/>
    <property type="match status" value="1"/>
</dbReference>
<keyword evidence="7" id="KW-0285">Flavoprotein</keyword>
<evidence type="ECO:0000256" key="9">
    <source>
        <dbReference type="ARBA" id="ARBA00022857"/>
    </source>
</evidence>
<evidence type="ECO:0000256" key="10">
    <source>
        <dbReference type="ARBA" id="ARBA00023002"/>
    </source>
</evidence>
<feature type="binding site" evidence="14">
    <location>
        <position position="271"/>
    </location>
    <ligand>
        <name>NAD(+)</name>
        <dbReference type="ChEBI" id="CHEBI:57540"/>
    </ligand>
</feature>
<feature type="domain" description="FAD/NAD(P)-binding" evidence="16">
    <location>
        <begin position="4"/>
        <end position="327"/>
    </location>
</feature>
<dbReference type="InterPro" id="IPR001100">
    <property type="entry name" value="Pyr_nuc-diS_OxRdtase"/>
</dbReference>
<dbReference type="EMBL" id="BSFQ01000004">
    <property type="protein sequence ID" value="GLL10363.1"/>
    <property type="molecule type" value="Genomic_DNA"/>
</dbReference>
<dbReference type="PANTHER" id="PTHR22912:SF93">
    <property type="entry name" value="SOLUBLE PYRIDINE NUCLEOTIDE TRANSHYDROGENASE"/>
    <property type="match status" value="1"/>
</dbReference>
<evidence type="ECO:0000259" key="15">
    <source>
        <dbReference type="Pfam" id="PF02852"/>
    </source>
</evidence>
<dbReference type="Pfam" id="PF07992">
    <property type="entry name" value="Pyr_redox_2"/>
    <property type="match status" value="1"/>
</dbReference>
<reference evidence="17" key="1">
    <citation type="journal article" date="2014" name="Int. J. Syst. Evol. Microbiol.">
        <title>Complete genome sequence of Corynebacterium casei LMG S-19264T (=DSM 44701T), isolated from a smear-ripened cheese.</title>
        <authorList>
            <consortium name="US DOE Joint Genome Institute (JGI-PGF)"/>
            <person name="Walter F."/>
            <person name="Albersmeier A."/>
            <person name="Kalinowski J."/>
            <person name="Ruckert C."/>
        </authorList>
    </citation>
    <scope>NUCLEOTIDE SEQUENCE</scope>
    <source>
        <strain evidence="17">VKM Ac-1069</strain>
    </source>
</reference>
<dbReference type="GO" id="GO:0005829">
    <property type="term" value="C:cytosol"/>
    <property type="evidence" value="ECO:0007669"/>
    <property type="project" value="TreeGrafter"/>
</dbReference>
<dbReference type="SUPFAM" id="SSF55424">
    <property type="entry name" value="FAD/NAD-linked reductases, dimerisation (C-terminal) domain"/>
    <property type="match status" value="1"/>
</dbReference>
<dbReference type="RefSeq" id="WP_037040742.1">
    <property type="nucleotide sequence ID" value="NZ_BAAAUZ010000016.1"/>
</dbReference>
<evidence type="ECO:0000256" key="6">
    <source>
        <dbReference type="ARBA" id="ARBA00022490"/>
    </source>
</evidence>
<dbReference type="GO" id="GO:0003957">
    <property type="term" value="F:NAD(P)+ transhydrogenase (Si-specific) activity"/>
    <property type="evidence" value="ECO:0007669"/>
    <property type="project" value="UniProtKB-EC"/>
</dbReference>
<evidence type="ECO:0000256" key="5">
    <source>
        <dbReference type="ARBA" id="ARBA00012772"/>
    </source>
</evidence>
<dbReference type="GO" id="GO:0006103">
    <property type="term" value="P:2-oxoglutarate metabolic process"/>
    <property type="evidence" value="ECO:0007669"/>
    <property type="project" value="TreeGrafter"/>
</dbReference>
<keyword evidence="10" id="KW-0560">Oxidoreductase</keyword>
<keyword evidence="18" id="KW-1185">Reference proteome</keyword>
<evidence type="ECO:0000256" key="3">
    <source>
        <dbReference type="ARBA" id="ARBA00004496"/>
    </source>
</evidence>
<feature type="binding site" evidence="14">
    <location>
        <position position="312"/>
    </location>
    <ligand>
        <name>FAD</name>
        <dbReference type="ChEBI" id="CHEBI:57692"/>
    </ligand>
</feature>
<dbReference type="NCBIfam" id="NF003585">
    <property type="entry name" value="PRK05249.1"/>
    <property type="match status" value="1"/>
</dbReference>
<comment type="function">
    <text evidence="2">Conversion of NADPH, generated by peripheral catabolic pathways, to NADH, which can enter the respiratory chain for energy generation.</text>
</comment>
<evidence type="ECO:0000256" key="13">
    <source>
        <dbReference type="ARBA" id="ARBA00072004"/>
    </source>
</evidence>
<evidence type="ECO:0000256" key="11">
    <source>
        <dbReference type="ARBA" id="ARBA00023027"/>
    </source>
</evidence>
<name>A0A9W6NV96_9PSEU</name>
<dbReference type="InterPro" id="IPR023753">
    <property type="entry name" value="FAD/NAD-binding_dom"/>
</dbReference>
<feature type="domain" description="Pyridine nucleotide-disulphide oxidoreductase dimerisation" evidence="15">
    <location>
        <begin position="347"/>
        <end position="454"/>
    </location>
</feature>
<comment type="cofactor">
    <cofactor evidence="14">
        <name>FAD</name>
        <dbReference type="ChEBI" id="CHEBI:57692"/>
    </cofactor>
    <text evidence="14">Binds 1 FAD per subunit.</text>
</comment>